<sequence>MTEDQDRKPETTFEEEVALFINGVKPSQSDYENNAIQLRNLEKEKQRLQEVIKAREKNKIKTVGSAEGTDVTSMSKSYQPNQAPLNKYSFTGPKNWEGRYSSIVMAFSNGIGKYVEDGPPLPITTSPTLSTASRSVDCKTEREIPHGPKATLSVSRVPRGPKSRTPPMVEGAPTGPKHVGPRKDSPDNDHHASFPRSSSIHVNPRHPSNVVYTNDPASSKASTRPNTSGSQNQSRMSQASQLTTTTDDPTLKLRDEQTLSTIRSRDGFDNANESFFDNGRNGKRLSNYSNHSRHKGGNPEEGQMDFDHLDRSSHYSHQKDEFRHPWDDRLAGGHHQHEFTEQEKVEHRRRKYEKMKFLSYKLGKPEKNWNCYRPGAVTGSSPTEIKPSLEKAGFSERTTGYGYQRDTYAPQPKYSQDAIRSYDVAPAYEYPRQPLSPAGGDYTRRAMIDTRYDRGGYVEPPLSRNYRGQRFEDYHRRPAFPPYDVDHRARAIPINHYRGSTGPREYEDRNRSYDRVQAAAVTRRRSRSPEVYRPAPEVRRYGERTYPAYGRGHRDARPGYGSRAF</sequence>
<evidence type="ECO:0000256" key="1">
    <source>
        <dbReference type="SAM" id="Coils"/>
    </source>
</evidence>
<comment type="caution">
    <text evidence="3">The sequence shown here is derived from an EMBL/GenBank/DDBJ whole genome shotgun (WGS) entry which is preliminary data.</text>
</comment>
<organism evidence="3 4">
    <name type="scientific">Neolecta irregularis (strain DAH-3)</name>
    <dbReference type="NCBI Taxonomy" id="1198029"/>
    <lineage>
        <taxon>Eukaryota</taxon>
        <taxon>Fungi</taxon>
        <taxon>Dikarya</taxon>
        <taxon>Ascomycota</taxon>
        <taxon>Taphrinomycotina</taxon>
        <taxon>Neolectales</taxon>
        <taxon>Neolectaceae</taxon>
        <taxon>Neolecta</taxon>
    </lineage>
</organism>
<name>A0A1U7LRD7_NEOID</name>
<gene>
    <name evidence="3" type="ORF">NEOLI_001603</name>
</gene>
<feature type="region of interest" description="Disordered" evidence="2">
    <location>
        <begin position="63"/>
        <end position="88"/>
    </location>
</feature>
<evidence type="ECO:0000313" key="4">
    <source>
        <dbReference type="Proteomes" id="UP000186594"/>
    </source>
</evidence>
<feature type="compositionally biased region" description="Polar residues" evidence="2">
    <location>
        <begin position="70"/>
        <end position="84"/>
    </location>
</feature>
<reference evidence="3 4" key="1">
    <citation type="submission" date="2016-04" db="EMBL/GenBank/DDBJ databases">
        <title>Evolutionary innovation and constraint leading to complex multicellularity in the Ascomycota.</title>
        <authorList>
            <person name="Cisse O."/>
            <person name="Nguyen A."/>
            <person name="Hewitt D.A."/>
            <person name="Jedd G."/>
            <person name="Stajich J.E."/>
        </authorList>
    </citation>
    <scope>NUCLEOTIDE SEQUENCE [LARGE SCALE GENOMIC DNA]</scope>
    <source>
        <strain evidence="3 4">DAH-3</strain>
    </source>
</reference>
<keyword evidence="4" id="KW-1185">Reference proteome</keyword>
<evidence type="ECO:0000256" key="2">
    <source>
        <dbReference type="SAM" id="MobiDB-lite"/>
    </source>
</evidence>
<evidence type="ECO:0000313" key="3">
    <source>
        <dbReference type="EMBL" id="OLL25081.1"/>
    </source>
</evidence>
<keyword evidence="1" id="KW-0175">Coiled coil</keyword>
<feature type="region of interest" description="Disordered" evidence="2">
    <location>
        <begin position="117"/>
        <end position="307"/>
    </location>
</feature>
<feature type="region of interest" description="Disordered" evidence="2">
    <location>
        <begin position="522"/>
        <end position="565"/>
    </location>
</feature>
<protein>
    <submittedName>
        <fullName evidence="3">Uncharacterized protein</fullName>
    </submittedName>
</protein>
<feature type="compositionally biased region" description="Polar residues" evidence="2">
    <location>
        <begin position="210"/>
        <end position="241"/>
    </location>
</feature>
<dbReference type="EMBL" id="LXFE01000507">
    <property type="protein sequence ID" value="OLL25081.1"/>
    <property type="molecule type" value="Genomic_DNA"/>
</dbReference>
<feature type="coiled-coil region" evidence="1">
    <location>
        <begin position="31"/>
        <end position="61"/>
    </location>
</feature>
<accession>A0A1U7LRD7</accession>
<dbReference type="AlphaFoldDB" id="A0A1U7LRD7"/>
<dbReference type="Proteomes" id="UP000186594">
    <property type="component" value="Unassembled WGS sequence"/>
</dbReference>
<feature type="compositionally biased region" description="Basic and acidic residues" evidence="2">
    <location>
        <begin position="249"/>
        <end position="268"/>
    </location>
</feature>
<proteinExistence type="predicted"/>
<feature type="compositionally biased region" description="Basic and acidic residues" evidence="2">
    <location>
        <begin position="136"/>
        <end position="146"/>
    </location>
</feature>
<feature type="compositionally biased region" description="Basic and acidic residues" evidence="2">
    <location>
        <begin position="181"/>
        <end position="192"/>
    </location>
</feature>